<evidence type="ECO:0000313" key="1">
    <source>
        <dbReference type="EMBL" id="KAJ1367407.1"/>
    </source>
</evidence>
<dbReference type="EMBL" id="JAHQIW010005882">
    <property type="protein sequence ID" value="KAJ1367407.1"/>
    <property type="molecule type" value="Genomic_DNA"/>
</dbReference>
<dbReference type="Proteomes" id="UP001196413">
    <property type="component" value="Unassembled WGS sequence"/>
</dbReference>
<proteinExistence type="predicted"/>
<organism evidence="1 2">
    <name type="scientific">Parelaphostrongylus tenuis</name>
    <name type="common">Meningeal worm</name>
    <dbReference type="NCBI Taxonomy" id="148309"/>
    <lineage>
        <taxon>Eukaryota</taxon>
        <taxon>Metazoa</taxon>
        <taxon>Ecdysozoa</taxon>
        <taxon>Nematoda</taxon>
        <taxon>Chromadorea</taxon>
        <taxon>Rhabditida</taxon>
        <taxon>Rhabditina</taxon>
        <taxon>Rhabditomorpha</taxon>
        <taxon>Strongyloidea</taxon>
        <taxon>Metastrongylidae</taxon>
        <taxon>Parelaphostrongylus</taxon>
    </lineage>
</organism>
<sequence length="51" mass="5429">MIDGSMDRWFAPVIKSNHFFHLCGLSTCPADAVGAVPVAEEVGIAAITRAR</sequence>
<protein>
    <submittedName>
        <fullName evidence="1">Uncharacterized protein</fullName>
    </submittedName>
</protein>
<dbReference type="AlphaFoldDB" id="A0AAD5R0Z5"/>
<evidence type="ECO:0000313" key="2">
    <source>
        <dbReference type="Proteomes" id="UP001196413"/>
    </source>
</evidence>
<keyword evidence="2" id="KW-1185">Reference proteome</keyword>
<name>A0AAD5R0Z5_PARTN</name>
<comment type="caution">
    <text evidence="1">The sequence shown here is derived from an EMBL/GenBank/DDBJ whole genome shotgun (WGS) entry which is preliminary data.</text>
</comment>
<reference evidence="1" key="1">
    <citation type="submission" date="2021-06" db="EMBL/GenBank/DDBJ databases">
        <title>Parelaphostrongylus tenuis whole genome reference sequence.</title>
        <authorList>
            <person name="Garwood T.J."/>
            <person name="Larsen P.A."/>
            <person name="Fountain-Jones N.M."/>
            <person name="Garbe J.R."/>
            <person name="Macchietto M.G."/>
            <person name="Kania S.A."/>
            <person name="Gerhold R.W."/>
            <person name="Richards J.E."/>
            <person name="Wolf T.M."/>
        </authorList>
    </citation>
    <scope>NUCLEOTIDE SEQUENCE</scope>
    <source>
        <strain evidence="1">MNPRO001-30</strain>
        <tissue evidence="1">Meninges</tissue>
    </source>
</reference>
<accession>A0AAD5R0Z5</accession>
<gene>
    <name evidence="1" type="ORF">KIN20_028312</name>
</gene>